<sequence>MTTIEKLYPAIRGHRITTDSRQIIRGDIFIALKGENFDGNRYAAAALEQGAALAIIDNADYLSPDCELVADSLLFLQQLAHYHRQQLHIPILGITGTNGKTTTKELCHAVLSKKFKTFATQGNFNNHIGVPLTLLSMDETTEFGIVEMGANHPGEIKTLCEIADPDFGIITNIGHAHLEGFGSYENIIATKKALYDYLLPKNGPVFVNTGDPLLMQLSRDHKRYTYGQEGDLLKGEIKQTVPYLVYSLKTRKGDLYVKTHLVGGYNFDNAMAASAIGMHFGIDPLDIQTAIENYRPSNLRSQLIRSGRNTIILDAYNANPSSMRASVGNFCEMPGEHKVVILGEMLELGTENAAAHEEIVRLTQQGNFDRIFLIGNNFEHCADKCNFITWFKDTESFMEYLKSHPLNDSFIFIKGSRGNKLERIVEYL</sequence>
<dbReference type="PANTHER" id="PTHR43024">
    <property type="entry name" value="UDP-N-ACETYLMURAMOYL-TRIPEPTIDE--D-ALANYL-D-ALANINE LIGASE"/>
    <property type="match status" value="1"/>
</dbReference>
<keyword evidence="5 10" id="KW-0067">ATP-binding</keyword>
<dbReference type="SUPFAM" id="SSF53244">
    <property type="entry name" value="MurD-like peptide ligases, peptide-binding domain"/>
    <property type="match status" value="1"/>
</dbReference>
<keyword evidence="1 10" id="KW-0963">Cytoplasm</keyword>
<keyword evidence="9 10" id="KW-0961">Cell wall biogenesis/degradation</keyword>
<feature type="domain" description="Mur ligase central" evidence="14">
    <location>
        <begin position="94"/>
        <end position="276"/>
    </location>
</feature>
<dbReference type="GO" id="GO:0051301">
    <property type="term" value="P:cell division"/>
    <property type="evidence" value="ECO:0007669"/>
    <property type="project" value="UniProtKB-KW"/>
</dbReference>
<dbReference type="GO" id="GO:0005737">
    <property type="term" value="C:cytoplasm"/>
    <property type="evidence" value="ECO:0007669"/>
    <property type="project" value="UniProtKB-SubCell"/>
</dbReference>
<dbReference type="GO" id="GO:0047480">
    <property type="term" value="F:UDP-N-acetylmuramoyl-tripeptide-D-alanyl-D-alanine ligase activity"/>
    <property type="evidence" value="ECO:0007669"/>
    <property type="project" value="UniProtKB-UniRule"/>
</dbReference>
<proteinExistence type="inferred from homology"/>
<keyword evidence="7 10" id="KW-0573">Peptidoglycan synthesis</keyword>
<dbReference type="HAMAP" id="MF_02019">
    <property type="entry name" value="MurF"/>
    <property type="match status" value="1"/>
</dbReference>
<dbReference type="AlphaFoldDB" id="A0A412TPN6"/>
<comment type="function">
    <text evidence="10 11">Involved in cell wall formation. Catalyzes the final step in the synthesis of UDP-N-acetylmuramoyl-pentapeptide, the precursor of murein.</text>
</comment>
<evidence type="ECO:0000256" key="1">
    <source>
        <dbReference type="ARBA" id="ARBA00022490"/>
    </source>
</evidence>
<dbReference type="PANTHER" id="PTHR43024:SF1">
    <property type="entry name" value="UDP-N-ACETYLMURAMOYL-TRIPEPTIDE--D-ALANYL-D-ALANINE LIGASE"/>
    <property type="match status" value="1"/>
</dbReference>
<feature type="binding site" evidence="10">
    <location>
        <begin position="96"/>
        <end position="102"/>
    </location>
    <ligand>
        <name>ATP</name>
        <dbReference type="ChEBI" id="CHEBI:30616"/>
    </ligand>
</feature>
<dbReference type="NCBIfam" id="TIGR01143">
    <property type="entry name" value="murF"/>
    <property type="match status" value="1"/>
</dbReference>
<keyword evidence="3 10" id="KW-0132">Cell division</keyword>
<evidence type="ECO:0000256" key="8">
    <source>
        <dbReference type="ARBA" id="ARBA00023306"/>
    </source>
</evidence>
<evidence type="ECO:0000313" key="16">
    <source>
        <dbReference type="Proteomes" id="UP000284243"/>
    </source>
</evidence>
<dbReference type="EMBL" id="QRYC01000015">
    <property type="protein sequence ID" value="RGU55728.1"/>
    <property type="molecule type" value="Genomic_DNA"/>
</dbReference>
<dbReference type="InterPro" id="IPR051046">
    <property type="entry name" value="MurCDEF_CellWall_CoF430Synth"/>
</dbReference>
<evidence type="ECO:0000256" key="7">
    <source>
        <dbReference type="ARBA" id="ARBA00022984"/>
    </source>
</evidence>
<dbReference type="GO" id="GO:0008766">
    <property type="term" value="F:UDP-N-acetylmuramoylalanyl-D-glutamyl-2,6-diaminopimelate-D-alanyl-D-alanine ligase activity"/>
    <property type="evidence" value="ECO:0007669"/>
    <property type="project" value="RHEA"/>
</dbReference>
<evidence type="ECO:0000256" key="2">
    <source>
        <dbReference type="ARBA" id="ARBA00022598"/>
    </source>
</evidence>
<dbReference type="UniPathway" id="UPA00219"/>
<dbReference type="Gene3D" id="3.40.1390.10">
    <property type="entry name" value="MurE/MurF, N-terminal domain"/>
    <property type="match status" value="1"/>
</dbReference>
<dbReference type="InterPro" id="IPR000713">
    <property type="entry name" value="Mur_ligase_N"/>
</dbReference>
<dbReference type="EC" id="6.3.2.10" evidence="10 11"/>
<keyword evidence="8 10" id="KW-0131">Cell cycle</keyword>
<comment type="pathway">
    <text evidence="10 11">Cell wall biogenesis; peptidoglycan biosynthesis.</text>
</comment>
<evidence type="ECO:0000256" key="10">
    <source>
        <dbReference type="HAMAP-Rule" id="MF_02019"/>
    </source>
</evidence>
<evidence type="ECO:0000256" key="9">
    <source>
        <dbReference type="ARBA" id="ARBA00023316"/>
    </source>
</evidence>
<dbReference type="InterPro" id="IPR013221">
    <property type="entry name" value="Mur_ligase_cen"/>
</dbReference>
<dbReference type="Pfam" id="PF08245">
    <property type="entry name" value="Mur_ligase_M"/>
    <property type="match status" value="1"/>
</dbReference>
<dbReference type="InterPro" id="IPR005863">
    <property type="entry name" value="UDP-N-AcMur_synth"/>
</dbReference>
<evidence type="ECO:0000256" key="6">
    <source>
        <dbReference type="ARBA" id="ARBA00022960"/>
    </source>
</evidence>
<accession>A0A412TPN6</accession>
<dbReference type="Gene3D" id="3.40.1190.10">
    <property type="entry name" value="Mur-like, catalytic domain"/>
    <property type="match status" value="1"/>
</dbReference>
<evidence type="ECO:0000256" key="4">
    <source>
        <dbReference type="ARBA" id="ARBA00022741"/>
    </source>
</evidence>
<evidence type="ECO:0000259" key="13">
    <source>
        <dbReference type="Pfam" id="PF02875"/>
    </source>
</evidence>
<comment type="catalytic activity">
    <reaction evidence="10 11">
        <text>D-alanyl-D-alanine + UDP-N-acetyl-alpha-D-muramoyl-L-alanyl-gamma-D-glutamyl-meso-2,6-diaminopimelate + ATP = UDP-N-acetyl-alpha-D-muramoyl-L-alanyl-gamma-D-glutamyl-meso-2,6-diaminopimeloyl-D-alanyl-D-alanine + ADP + phosphate + H(+)</text>
        <dbReference type="Rhea" id="RHEA:28374"/>
        <dbReference type="ChEBI" id="CHEBI:15378"/>
        <dbReference type="ChEBI" id="CHEBI:30616"/>
        <dbReference type="ChEBI" id="CHEBI:43474"/>
        <dbReference type="ChEBI" id="CHEBI:57822"/>
        <dbReference type="ChEBI" id="CHEBI:61386"/>
        <dbReference type="ChEBI" id="CHEBI:83905"/>
        <dbReference type="ChEBI" id="CHEBI:456216"/>
        <dbReference type="EC" id="6.3.2.10"/>
    </reaction>
</comment>
<keyword evidence="2 10" id="KW-0436">Ligase</keyword>
<gene>
    <name evidence="10 15" type="primary">murF</name>
    <name evidence="15" type="ORF">DWW57_11580</name>
</gene>
<dbReference type="GO" id="GO:0008360">
    <property type="term" value="P:regulation of cell shape"/>
    <property type="evidence" value="ECO:0007669"/>
    <property type="project" value="UniProtKB-KW"/>
</dbReference>
<dbReference type="Proteomes" id="UP000284243">
    <property type="component" value="Unassembled WGS sequence"/>
</dbReference>
<dbReference type="Pfam" id="PF02875">
    <property type="entry name" value="Mur_ligase_C"/>
    <property type="match status" value="1"/>
</dbReference>
<keyword evidence="4 10" id="KW-0547">Nucleotide-binding</keyword>
<dbReference type="GO" id="GO:0009252">
    <property type="term" value="P:peptidoglycan biosynthetic process"/>
    <property type="evidence" value="ECO:0007669"/>
    <property type="project" value="UniProtKB-UniRule"/>
</dbReference>
<dbReference type="GO" id="GO:0071555">
    <property type="term" value="P:cell wall organization"/>
    <property type="evidence" value="ECO:0007669"/>
    <property type="project" value="UniProtKB-KW"/>
</dbReference>
<name>A0A412TPN6_9BACT</name>
<feature type="domain" description="Mur ligase N-terminal catalytic" evidence="12">
    <location>
        <begin position="14"/>
        <end position="69"/>
    </location>
</feature>
<dbReference type="InterPro" id="IPR036565">
    <property type="entry name" value="Mur-like_cat_sf"/>
</dbReference>
<dbReference type="Pfam" id="PF01225">
    <property type="entry name" value="Mur_ligase"/>
    <property type="match status" value="1"/>
</dbReference>
<evidence type="ECO:0000256" key="11">
    <source>
        <dbReference type="RuleBase" id="RU004136"/>
    </source>
</evidence>
<evidence type="ECO:0000256" key="3">
    <source>
        <dbReference type="ARBA" id="ARBA00022618"/>
    </source>
</evidence>
<comment type="caution">
    <text evidence="15">The sequence shown here is derived from an EMBL/GenBank/DDBJ whole genome shotgun (WGS) entry which is preliminary data.</text>
</comment>
<evidence type="ECO:0000256" key="5">
    <source>
        <dbReference type="ARBA" id="ARBA00022840"/>
    </source>
</evidence>
<dbReference type="InterPro" id="IPR004101">
    <property type="entry name" value="Mur_ligase_C"/>
</dbReference>
<protein>
    <recommendedName>
        <fullName evidence="10 11">UDP-N-acetylmuramoyl-tripeptide--D-alanyl-D-alanine ligase</fullName>
        <ecNumber evidence="10 11">6.3.2.10</ecNumber>
    </recommendedName>
    <alternativeName>
        <fullName evidence="10">D-alanyl-D-alanine-adding enzyme</fullName>
    </alternativeName>
</protein>
<organism evidence="15 16">
    <name type="scientific">Odoribacter splanchnicus</name>
    <dbReference type="NCBI Taxonomy" id="28118"/>
    <lineage>
        <taxon>Bacteria</taxon>
        <taxon>Pseudomonadati</taxon>
        <taxon>Bacteroidota</taxon>
        <taxon>Bacteroidia</taxon>
        <taxon>Bacteroidales</taxon>
        <taxon>Odoribacteraceae</taxon>
        <taxon>Odoribacter</taxon>
    </lineage>
</organism>
<comment type="subcellular location">
    <subcellularLocation>
        <location evidence="10 11">Cytoplasm</location>
    </subcellularLocation>
</comment>
<evidence type="ECO:0000313" key="15">
    <source>
        <dbReference type="EMBL" id="RGU55728.1"/>
    </source>
</evidence>
<dbReference type="RefSeq" id="WP_046450910.1">
    <property type="nucleotide sequence ID" value="NZ_CABJFF010000001.1"/>
</dbReference>
<feature type="domain" description="Mur ligase C-terminal" evidence="13">
    <location>
        <begin position="300"/>
        <end position="417"/>
    </location>
</feature>
<dbReference type="InterPro" id="IPR035911">
    <property type="entry name" value="MurE/MurF_N"/>
</dbReference>
<dbReference type="InterPro" id="IPR036615">
    <property type="entry name" value="Mur_ligase_C_dom_sf"/>
</dbReference>
<reference evidence="15 16" key="1">
    <citation type="submission" date="2018-08" db="EMBL/GenBank/DDBJ databases">
        <title>A genome reference for cultivated species of the human gut microbiota.</title>
        <authorList>
            <person name="Zou Y."/>
            <person name="Xue W."/>
            <person name="Luo G."/>
        </authorList>
    </citation>
    <scope>NUCLEOTIDE SEQUENCE [LARGE SCALE GENOMIC DNA]</scope>
    <source>
        <strain evidence="15 16">AF16-14</strain>
    </source>
</reference>
<dbReference type="Gene3D" id="3.90.190.20">
    <property type="entry name" value="Mur ligase, C-terminal domain"/>
    <property type="match status" value="1"/>
</dbReference>
<dbReference type="GO" id="GO:0005524">
    <property type="term" value="F:ATP binding"/>
    <property type="evidence" value="ECO:0007669"/>
    <property type="project" value="UniProtKB-UniRule"/>
</dbReference>
<keyword evidence="6 10" id="KW-0133">Cell shape</keyword>
<evidence type="ECO:0000259" key="12">
    <source>
        <dbReference type="Pfam" id="PF01225"/>
    </source>
</evidence>
<evidence type="ECO:0000259" key="14">
    <source>
        <dbReference type="Pfam" id="PF08245"/>
    </source>
</evidence>
<comment type="similarity">
    <text evidence="10">Belongs to the MurCDEF family. MurF subfamily.</text>
</comment>
<dbReference type="SUPFAM" id="SSF53623">
    <property type="entry name" value="MurD-like peptide ligases, catalytic domain"/>
    <property type="match status" value="1"/>
</dbReference>
<dbReference type="SUPFAM" id="SSF63418">
    <property type="entry name" value="MurE/MurF N-terminal domain"/>
    <property type="match status" value="1"/>
</dbReference>